<keyword evidence="5 7" id="KW-0733">Signal recognition particle</keyword>
<evidence type="ECO:0000256" key="7">
    <source>
        <dbReference type="RuleBase" id="RU368100"/>
    </source>
</evidence>
<comment type="subcellular location">
    <subcellularLocation>
        <location evidence="1 7">Cytoplasm</location>
    </subcellularLocation>
</comment>
<proteinExistence type="inferred from homology"/>
<dbReference type="Proteomes" id="UP000184073">
    <property type="component" value="Unassembled WGS sequence"/>
</dbReference>
<name>A0A1L9PPT0_ASPVE</name>
<comment type="function">
    <text evidence="7">Component of the signal recognition particle (SRP) complex, a ribonucleoprotein complex that mediates the cotranslational targeting of secretory and membrane proteins to the endoplasmic reticulum (ER).</text>
</comment>
<dbReference type="GO" id="GO:0030942">
    <property type="term" value="F:endoplasmic reticulum signal peptide binding"/>
    <property type="evidence" value="ECO:0007669"/>
    <property type="project" value="UniProtKB-UniRule"/>
</dbReference>
<dbReference type="Pfam" id="PF02290">
    <property type="entry name" value="SRP14"/>
    <property type="match status" value="1"/>
</dbReference>
<dbReference type="SUPFAM" id="SSF54762">
    <property type="entry name" value="Signal recognition particle alu RNA binding heterodimer, SRP9/14"/>
    <property type="match status" value="1"/>
</dbReference>
<protein>
    <recommendedName>
        <fullName evidence="7">Signal recognition particle subunit SRP14</fullName>
    </recommendedName>
    <alternativeName>
        <fullName evidence="7">Signal recognition particle 14 kDa protein</fullName>
    </alternativeName>
</protein>
<dbReference type="InterPro" id="IPR003210">
    <property type="entry name" value="Signal_recog_particle_SRP14"/>
</dbReference>
<dbReference type="EMBL" id="KV878130">
    <property type="protein sequence ID" value="OJJ03511.1"/>
    <property type="molecule type" value="Genomic_DNA"/>
</dbReference>
<reference evidence="10" key="1">
    <citation type="journal article" date="2017" name="Genome Biol.">
        <title>Comparative genomics reveals high biological diversity and specific adaptations in the industrially and medically important fungal genus Aspergillus.</title>
        <authorList>
            <person name="de Vries R.P."/>
            <person name="Riley R."/>
            <person name="Wiebenga A."/>
            <person name="Aguilar-Osorio G."/>
            <person name="Amillis S."/>
            <person name="Uchima C.A."/>
            <person name="Anderluh G."/>
            <person name="Asadollahi M."/>
            <person name="Askin M."/>
            <person name="Barry K."/>
            <person name="Battaglia E."/>
            <person name="Bayram O."/>
            <person name="Benocci T."/>
            <person name="Braus-Stromeyer S.A."/>
            <person name="Caldana C."/>
            <person name="Canovas D."/>
            <person name="Cerqueira G.C."/>
            <person name="Chen F."/>
            <person name="Chen W."/>
            <person name="Choi C."/>
            <person name="Clum A."/>
            <person name="Dos Santos R.A."/>
            <person name="Damasio A.R."/>
            <person name="Diallinas G."/>
            <person name="Emri T."/>
            <person name="Fekete E."/>
            <person name="Flipphi M."/>
            <person name="Freyberg S."/>
            <person name="Gallo A."/>
            <person name="Gournas C."/>
            <person name="Habgood R."/>
            <person name="Hainaut M."/>
            <person name="Harispe M.L."/>
            <person name="Henrissat B."/>
            <person name="Hilden K.S."/>
            <person name="Hope R."/>
            <person name="Hossain A."/>
            <person name="Karabika E."/>
            <person name="Karaffa L."/>
            <person name="Karanyi Z."/>
            <person name="Krasevec N."/>
            <person name="Kuo A."/>
            <person name="Kusch H."/>
            <person name="LaButti K."/>
            <person name="Lagendijk E.L."/>
            <person name="Lapidus A."/>
            <person name="Levasseur A."/>
            <person name="Lindquist E."/>
            <person name="Lipzen A."/>
            <person name="Logrieco A.F."/>
            <person name="MacCabe A."/>
            <person name="Maekelae M.R."/>
            <person name="Malavazi I."/>
            <person name="Melin P."/>
            <person name="Meyer V."/>
            <person name="Mielnichuk N."/>
            <person name="Miskei M."/>
            <person name="Molnar A.P."/>
            <person name="Mule G."/>
            <person name="Ngan C.Y."/>
            <person name="Orejas M."/>
            <person name="Orosz E."/>
            <person name="Ouedraogo J.P."/>
            <person name="Overkamp K.M."/>
            <person name="Park H.-S."/>
            <person name="Perrone G."/>
            <person name="Piumi F."/>
            <person name="Punt P.J."/>
            <person name="Ram A.F."/>
            <person name="Ramon A."/>
            <person name="Rauscher S."/>
            <person name="Record E."/>
            <person name="Riano-Pachon D.M."/>
            <person name="Robert V."/>
            <person name="Roehrig J."/>
            <person name="Ruller R."/>
            <person name="Salamov A."/>
            <person name="Salih N.S."/>
            <person name="Samson R.A."/>
            <person name="Sandor E."/>
            <person name="Sanguinetti M."/>
            <person name="Schuetze T."/>
            <person name="Sepcic K."/>
            <person name="Shelest E."/>
            <person name="Sherlock G."/>
            <person name="Sophianopoulou V."/>
            <person name="Squina F.M."/>
            <person name="Sun H."/>
            <person name="Susca A."/>
            <person name="Todd R.B."/>
            <person name="Tsang A."/>
            <person name="Unkles S.E."/>
            <person name="van de Wiele N."/>
            <person name="van Rossen-Uffink D."/>
            <person name="Oliveira J.V."/>
            <person name="Vesth T.C."/>
            <person name="Visser J."/>
            <person name="Yu J.-H."/>
            <person name="Zhou M."/>
            <person name="Andersen M.R."/>
            <person name="Archer D.B."/>
            <person name="Baker S.E."/>
            <person name="Benoit I."/>
            <person name="Brakhage A.A."/>
            <person name="Braus G.H."/>
            <person name="Fischer R."/>
            <person name="Frisvad J.C."/>
            <person name="Goldman G.H."/>
            <person name="Houbraken J."/>
            <person name="Oakley B."/>
            <person name="Pocsi I."/>
            <person name="Scazzocchio C."/>
            <person name="Seiboth B."/>
            <person name="vanKuyk P.A."/>
            <person name="Wortman J."/>
            <person name="Dyer P.S."/>
            <person name="Grigoriev I.V."/>
        </authorList>
    </citation>
    <scope>NUCLEOTIDE SEQUENCE [LARGE SCALE GENOMIC DNA]</scope>
    <source>
        <strain evidence="10">CBS 583.65</strain>
    </source>
</reference>
<evidence type="ECO:0000313" key="10">
    <source>
        <dbReference type="Proteomes" id="UP000184073"/>
    </source>
</evidence>
<evidence type="ECO:0000256" key="5">
    <source>
        <dbReference type="ARBA" id="ARBA00023135"/>
    </source>
</evidence>
<evidence type="ECO:0000256" key="8">
    <source>
        <dbReference type="SAM" id="MobiDB-lite"/>
    </source>
</evidence>
<evidence type="ECO:0000313" key="9">
    <source>
        <dbReference type="EMBL" id="OJJ03511.1"/>
    </source>
</evidence>
<dbReference type="GeneID" id="63723798"/>
<dbReference type="VEuPathDB" id="FungiDB:ASPVEDRAFT_151996"/>
<dbReference type="PANTHER" id="PTHR12013">
    <property type="entry name" value="SIGNAL RECOGNITION PARTICLE 14 KD PROTEIN"/>
    <property type="match status" value="1"/>
</dbReference>
<evidence type="ECO:0000256" key="1">
    <source>
        <dbReference type="ARBA" id="ARBA00004496"/>
    </source>
</evidence>
<organism evidence="9 10">
    <name type="scientific">Aspergillus versicolor CBS 583.65</name>
    <dbReference type="NCBI Taxonomy" id="1036611"/>
    <lineage>
        <taxon>Eukaryota</taxon>
        <taxon>Fungi</taxon>
        <taxon>Dikarya</taxon>
        <taxon>Ascomycota</taxon>
        <taxon>Pezizomycotina</taxon>
        <taxon>Eurotiomycetes</taxon>
        <taxon>Eurotiomycetidae</taxon>
        <taxon>Eurotiales</taxon>
        <taxon>Aspergillaceae</taxon>
        <taxon>Aspergillus</taxon>
        <taxon>Aspergillus subgen. Nidulantes</taxon>
    </lineage>
</organism>
<evidence type="ECO:0000256" key="3">
    <source>
        <dbReference type="ARBA" id="ARBA00022490"/>
    </source>
</evidence>
<gene>
    <name evidence="9" type="ORF">ASPVEDRAFT_151996</name>
</gene>
<dbReference type="RefSeq" id="XP_040669273.1">
    <property type="nucleotide sequence ID" value="XM_040808287.1"/>
</dbReference>
<comment type="subunit">
    <text evidence="7">Component of a fungal signal recognition particle (SRP) complex that consists of a 7SL RNA molecule (scR1) and at least six protein subunits: SRP72, SRP68, SRP54, SEC65, SRP21 and SRP14.</text>
</comment>
<dbReference type="GO" id="GO:0006614">
    <property type="term" value="P:SRP-dependent cotranslational protein targeting to membrane"/>
    <property type="evidence" value="ECO:0007669"/>
    <property type="project" value="UniProtKB-UniRule"/>
</dbReference>
<evidence type="ECO:0000256" key="2">
    <source>
        <dbReference type="ARBA" id="ARBA00010349"/>
    </source>
</evidence>
<evidence type="ECO:0000256" key="6">
    <source>
        <dbReference type="ARBA" id="ARBA00023274"/>
    </source>
</evidence>
<dbReference type="Gene3D" id="3.30.720.10">
    <property type="entry name" value="Signal recognition particle alu RNA binding heterodimer, srp9/1"/>
    <property type="match status" value="1"/>
</dbReference>
<accession>A0A1L9PPT0</accession>
<dbReference type="GO" id="GO:0005786">
    <property type="term" value="C:signal recognition particle, endoplasmic reticulum targeting"/>
    <property type="evidence" value="ECO:0007669"/>
    <property type="project" value="UniProtKB-UniRule"/>
</dbReference>
<keyword evidence="4 7" id="KW-0694">RNA-binding</keyword>
<keyword evidence="10" id="KW-1185">Reference proteome</keyword>
<dbReference type="InterPro" id="IPR009018">
    <property type="entry name" value="Signal_recog_particle_SRP9/14"/>
</dbReference>
<dbReference type="STRING" id="1036611.A0A1L9PPT0"/>
<keyword evidence="6 7" id="KW-0687">Ribonucleoprotein</keyword>
<keyword evidence="3 7" id="KW-0963">Cytoplasm</keyword>
<dbReference type="AlphaFoldDB" id="A0A1L9PPT0"/>
<dbReference type="OrthoDB" id="19209at2759"/>
<dbReference type="FunFam" id="3.30.720.10:FF:000006">
    <property type="entry name" value="Signal recognition particle 14kD protein, putative"/>
    <property type="match status" value="1"/>
</dbReference>
<comment type="similarity">
    <text evidence="2 7">Belongs to the SRP14 family.</text>
</comment>
<evidence type="ECO:0000256" key="4">
    <source>
        <dbReference type="ARBA" id="ARBA00022884"/>
    </source>
</evidence>
<dbReference type="GO" id="GO:0008312">
    <property type="term" value="F:7S RNA binding"/>
    <property type="evidence" value="ECO:0007669"/>
    <property type="project" value="UniProtKB-UniRule"/>
</dbReference>
<sequence>MPAPLGHEEFFNSLTTLLTNTSQKTKGSVYLTQKPLLNSSSSDTDKLNQPSILIRASDGNTNSKNPKTHPEVKDKKKSKSKLSTVVQQSELETFYARYAEVCKAGMTGLKKRDRKLKKAKAKGGAGKVVKG</sequence>
<feature type="region of interest" description="Disordered" evidence="8">
    <location>
        <begin position="54"/>
        <end position="81"/>
    </location>
</feature>